<dbReference type="InterPro" id="IPR011765">
    <property type="entry name" value="Pept_M16_N"/>
</dbReference>
<evidence type="ECO:0000313" key="6">
    <source>
        <dbReference type="EMBL" id="APG26907.1"/>
    </source>
</evidence>
<name>A0A1L3GLT9_9BACT</name>
<protein>
    <submittedName>
        <fullName evidence="6">Zinc protease</fullName>
    </submittedName>
</protein>
<dbReference type="Proteomes" id="UP000182517">
    <property type="component" value="Chromosome"/>
</dbReference>
<keyword evidence="6" id="KW-0645">Protease</keyword>
<evidence type="ECO:0000259" key="4">
    <source>
        <dbReference type="Pfam" id="PF00675"/>
    </source>
</evidence>
<dbReference type="InterPro" id="IPR011249">
    <property type="entry name" value="Metalloenz_LuxS/M16"/>
</dbReference>
<dbReference type="OrthoDB" id="9811314at2"/>
<dbReference type="GO" id="GO:0006508">
    <property type="term" value="P:proteolysis"/>
    <property type="evidence" value="ECO:0007669"/>
    <property type="project" value="UniProtKB-KW"/>
</dbReference>
<evidence type="ECO:0000259" key="5">
    <source>
        <dbReference type="Pfam" id="PF05193"/>
    </source>
</evidence>
<reference evidence="6 7" key="1">
    <citation type="journal article" date="2017" name="Genome Announc.">
        <title>Complete Genome Sequences of Two Acetylene-Fermenting Pelobacter acetylenicus Strains.</title>
        <authorList>
            <person name="Sutton J.M."/>
            <person name="Baesman S.M."/>
            <person name="Fierst J.L."/>
            <person name="Poret-Peterson A.T."/>
            <person name="Oremland R.S."/>
            <person name="Dunlap D.S."/>
            <person name="Akob D.M."/>
        </authorList>
    </citation>
    <scope>NUCLEOTIDE SEQUENCE [LARGE SCALE GENOMIC DNA]</scope>
    <source>
        <strain evidence="6 7">SFB93</strain>
    </source>
</reference>
<comment type="similarity">
    <text evidence="2 3">Belongs to the peptidase M16 family.</text>
</comment>
<dbReference type="FunFam" id="3.30.830.10:FF:000008">
    <property type="entry name" value="Mitochondrial-processing peptidase subunit beta"/>
    <property type="match status" value="1"/>
</dbReference>
<dbReference type="InterPro" id="IPR007863">
    <property type="entry name" value="Peptidase_M16_C"/>
</dbReference>
<evidence type="ECO:0000256" key="1">
    <source>
        <dbReference type="ARBA" id="ARBA00001947"/>
    </source>
</evidence>
<dbReference type="PANTHER" id="PTHR11851">
    <property type="entry name" value="METALLOPROTEASE"/>
    <property type="match status" value="1"/>
</dbReference>
<evidence type="ECO:0000313" key="7">
    <source>
        <dbReference type="Proteomes" id="UP000182517"/>
    </source>
</evidence>
<keyword evidence="6" id="KW-0378">Hydrolase</keyword>
<dbReference type="Pfam" id="PF00675">
    <property type="entry name" value="Peptidase_M16"/>
    <property type="match status" value="1"/>
</dbReference>
<dbReference type="InterPro" id="IPR001431">
    <property type="entry name" value="Pept_M16_Zn_BS"/>
</dbReference>
<evidence type="ECO:0000256" key="2">
    <source>
        <dbReference type="ARBA" id="ARBA00007261"/>
    </source>
</evidence>
<dbReference type="GO" id="GO:0004222">
    <property type="term" value="F:metalloendopeptidase activity"/>
    <property type="evidence" value="ECO:0007669"/>
    <property type="project" value="InterPro"/>
</dbReference>
<dbReference type="RefSeq" id="WP_072282868.1">
    <property type="nucleotide sequence ID" value="NZ_CP015519.1"/>
</dbReference>
<dbReference type="KEGG" id="pef:A7E78_03070"/>
<dbReference type="GO" id="GO:0046872">
    <property type="term" value="F:metal ion binding"/>
    <property type="evidence" value="ECO:0007669"/>
    <property type="project" value="InterPro"/>
</dbReference>
<dbReference type="EMBL" id="CP015519">
    <property type="protein sequence ID" value="APG26907.1"/>
    <property type="molecule type" value="Genomic_DNA"/>
</dbReference>
<comment type="cofactor">
    <cofactor evidence="1">
        <name>Zn(2+)</name>
        <dbReference type="ChEBI" id="CHEBI:29105"/>
    </cofactor>
</comment>
<dbReference type="STRING" id="1842532.A7E78_03070"/>
<dbReference type="AlphaFoldDB" id="A0A1L3GLT9"/>
<accession>A0A1L3GLT9</accession>
<dbReference type="PANTHER" id="PTHR11851:SF49">
    <property type="entry name" value="MITOCHONDRIAL-PROCESSING PEPTIDASE SUBUNIT ALPHA"/>
    <property type="match status" value="1"/>
</dbReference>
<dbReference type="PROSITE" id="PS00143">
    <property type="entry name" value="INSULINASE"/>
    <property type="match status" value="1"/>
</dbReference>
<gene>
    <name evidence="6" type="ORF">A7E78_03070</name>
</gene>
<feature type="domain" description="Peptidase M16 C-terminal" evidence="5">
    <location>
        <begin position="166"/>
        <end position="340"/>
    </location>
</feature>
<evidence type="ECO:0000256" key="3">
    <source>
        <dbReference type="RuleBase" id="RU004447"/>
    </source>
</evidence>
<organism evidence="6 7">
    <name type="scientific">Syntrophotalea acetylenivorans</name>
    <dbReference type="NCBI Taxonomy" id="1842532"/>
    <lineage>
        <taxon>Bacteria</taxon>
        <taxon>Pseudomonadati</taxon>
        <taxon>Thermodesulfobacteriota</taxon>
        <taxon>Desulfuromonadia</taxon>
        <taxon>Desulfuromonadales</taxon>
        <taxon>Syntrophotaleaceae</taxon>
        <taxon>Syntrophotalea</taxon>
    </lineage>
</organism>
<keyword evidence="7" id="KW-1185">Reference proteome</keyword>
<dbReference type="SUPFAM" id="SSF63411">
    <property type="entry name" value="LuxS/MPP-like metallohydrolase"/>
    <property type="match status" value="2"/>
</dbReference>
<proteinExistence type="inferred from homology"/>
<dbReference type="InterPro" id="IPR050361">
    <property type="entry name" value="MPP/UQCRC_Complex"/>
</dbReference>
<feature type="domain" description="Peptidase M16 N-terminal" evidence="4">
    <location>
        <begin position="12"/>
        <end position="159"/>
    </location>
</feature>
<dbReference type="Gene3D" id="3.30.830.10">
    <property type="entry name" value="Metalloenzyme, LuxS/M16 peptidase-like"/>
    <property type="match status" value="2"/>
</dbReference>
<sequence length="420" mass="46586">MYQKTVLDNGIRILTEKIPSAYSAALGFWVENGARHESRALNGASHFIEHLLFKGTRRRSALDIAKEIDSVGGALNAFTSHELSCYFAKVAGDKLPLAIDLLSDILCHSLFDLDEIEKERRVILQEIHMVEDSPDERIHELFAQKFWPDHSLGRPILGTPQSVSSLDRSTLLDFFAKQYSGKNLIISAAGDLDHQQVVDHVAKALGDLPSGSKTQVVPPINLPLRQVNILKKKLEQVHLCLGTAGLPQGHRLRYVGQILNAILGGSISSRLFQKLREERGMAYSVYSYLNAHLDCGTLIVHAGVSPDDAGHAIGVILRELNLFKNQIVSPDELQAAKDQLKGQFMLSMESTDNRMTRLAKNEVYLGKVLDPEEILINIDKVNAEDIQRLAKNLFQDKGLVLQMVGDLTNDAFPLMDLTLG</sequence>
<dbReference type="Pfam" id="PF05193">
    <property type="entry name" value="Peptidase_M16_C"/>
    <property type="match status" value="1"/>
</dbReference>